<feature type="transmembrane region" description="Helical" evidence="6">
    <location>
        <begin position="155"/>
        <end position="176"/>
    </location>
</feature>
<dbReference type="CDD" id="cd13128">
    <property type="entry name" value="MATE_Wzx_like"/>
    <property type="match status" value="1"/>
</dbReference>
<feature type="transmembrane region" description="Helical" evidence="6">
    <location>
        <begin position="379"/>
        <end position="398"/>
    </location>
</feature>
<comment type="subcellular location">
    <subcellularLocation>
        <location evidence="1">Cell membrane</location>
        <topology evidence="1">Multi-pass membrane protein</topology>
    </subcellularLocation>
</comment>
<feature type="transmembrane region" description="Helical" evidence="6">
    <location>
        <begin position="311"/>
        <end position="335"/>
    </location>
</feature>
<dbReference type="Pfam" id="PF01943">
    <property type="entry name" value="Polysacc_synt"/>
    <property type="match status" value="1"/>
</dbReference>
<feature type="transmembrane region" description="Helical" evidence="6">
    <location>
        <begin position="347"/>
        <end position="367"/>
    </location>
</feature>
<feature type="transmembrane region" description="Helical" evidence="6">
    <location>
        <begin position="125"/>
        <end position="143"/>
    </location>
</feature>
<organism evidence="7 8">
    <name type="scientific">Thiothrix lacustris</name>
    <dbReference type="NCBI Taxonomy" id="525917"/>
    <lineage>
        <taxon>Bacteria</taxon>
        <taxon>Pseudomonadati</taxon>
        <taxon>Pseudomonadota</taxon>
        <taxon>Gammaproteobacteria</taxon>
        <taxon>Thiotrichales</taxon>
        <taxon>Thiotrichaceae</taxon>
        <taxon>Thiothrix</taxon>
    </lineage>
</organism>
<reference evidence="7 8" key="1">
    <citation type="submission" date="2023-08" db="EMBL/GenBank/DDBJ databases">
        <title>New molecular markers tilS and rpoB for phylogenetic and monitoring studies of the genus Thiothrix biodiversity.</title>
        <authorList>
            <person name="Ravin N.V."/>
            <person name="Smolyakov D."/>
            <person name="Markov N.D."/>
            <person name="Beletsky A.V."/>
            <person name="Mardanov A.V."/>
            <person name="Rudenko T.S."/>
            <person name="Grabovich M.Y."/>
        </authorList>
    </citation>
    <scope>NUCLEOTIDE SEQUENCE [LARGE SCALE GENOMIC DNA]</scope>
    <source>
        <strain evidence="7 8">MK1</strain>
    </source>
</reference>
<dbReference type="PANTHER" id="PTHR30250:SF26">
    <property type="entry name" value="PSMA PROTEIN"/>
    <property type="match status" value="1"/>
</dbReference>
<dbReference type="InterPro" id="IPR050833">
    <property type="entry name" value="Poly_Biosynth_Transport"/>
</dbReference>
<dbReference type="Proteomes" id="UP001236657">
    <property type="component" value="Chromosome"/>
</dbReference>
<feature type="transmembrane region" description="Helical" evidence="6">
    <location>
        <begin position="182"/>
        <end position="208"/>
    </location>
</feature>
<keyword evidence="4 6" id="KW-1133">Transmembrane helix</keyword>
<keyword evidence="2" id="KW-1003">Cell membrane</keyword>
<evidence type="ECO:0000256" key="6">
    <source>
        <dbReference type="SAM" id="Phobius"/>
    </source>
</evidence>
<sequence>MKKPILWHSLLNFVGYGIPLMMGVIAIPWLLHNMGAERFGLLALAWAFTGYLTLLDFGLGRAMSQQVAKYANHADSEKITRLFWDAHITIAGFGLVGTLLILAVVPLAITHLPNINSDIHEETARALWFTALMVFPTLLLNSLNNFLLALEQFTWLNVLKVPLNTLNIAIPVWVTAYPDSQLFGILDTTCLYLLIGRSGFILVMFAVCAKVSPAIMQLTTFSYAYPKRLLTLGGWMTVTNIVGPMMTYFDRFFISVLLSPQAVATYTIAYELASKLSAIPNALTTTLAPVFAKDCDNQQDNIATIVKSIQWLSVIFIPVLLLMPMFITPLLQWWLGIDDVQVMAASVHWLAWGFYLNAIALVAYTYLQYIGRPDLTAKLHLLELPLYAFVLWLCLSTLGIKGAAIAWVIRAGIDMLFLLATVYYLNRPLQQSHATL</sequence>
<proteinExistence type="predicted"/>
<accession>A0ABY9MMT1</accession>
<keyword evidence="8" id="KW-1185">Reference proteome</keyword>
<evidence type="ECO:0000313" key="7">
    <source>
        <dbReference type="EMBL" id="WML89556.1"/>
    </source>
</evidence>
<keyword evidence="3 6" id="KW-0812">Transmembrane</keyword>
<dbReference type="EMBL" id="CP133218">
    <property type="protein sequence ID" value="WML89556.1"/>
    <property type="molecule type" value="Genomic_DNA"/>
</dbReference>
<keyword evidence="5 6" id="KW-0472">Membrane</keyword>
<evidence type="ECO:0000256" key="1">
    <source>
        <dbReference type="ARBA" id="ARBA00004651"/>
    </source>
</evidence>
<feature type="transmembrane region" description="Helical" evidence="6">
    <location>
        <begin position="12"/>
        <end position="31"/>
    </location>
</feature>
<name>A0ABY9MMT1_9GAMM</name>
<protein>
    <submittedName>
        <fullName evidence="7">Flippase</fullName>
    </submittedName>
</protein>
<evidence type="ECO:0000313" key="8">
    <source>
        <dbReference type="Proteomes" id="UP001236657"/>
    </source>
</evidence>
<dbReference type="InterPro" id="IPR002797">
    <property type="entry name" value="Polysacc_synth"/>
</dbReference>
<dbReference type="RefSeq" id="WP_308893834.1">
    <property type="nucleotide sequence ID" value="NZ_CP133218.1"/>
</dbReference>
<evidence type="ECO:0000256" key="5">
    <source>
        <dbReference type="ARBA" id="ARBA00023136"/>
    </source>
</evidence>
<evidence type="ECO:0000256" key="2">
    <source>
        <dbReference type="ARBA" id="ARBA00022475"/>
    </source>
</evidence>
<evidence type="ECO:0000256" key="3">
    <source>
        <dbReference type="ARBA" id="ARBA00022692"/>
    </source>
</evidence>
<feature type="transmembrane region" description="Helical" evidence="6">
    <location>
        <begin position="43"/>
        <end position="62"/>
    </location>
</feature>
<dbReference type="PANTHER" id="PTHR30250">
    <property type="entry name" value="PST FAMILY PREDICTED COLANIC ACID TRANSPORTER"/>
    <property type="match status" value="1"/>
</dbReference>
<evidence type="ECO:0000256" key="4">
    <source>
        <dbReference type="ARBA" id="ARBA00022989"/>
    </source>
</evidence>
<feature type="transmembrane region" description="Helical" evidence="6">
    <location>
        <begin position="82"/>
        <end position="105"/>
    </location>
</feature>
<gene>
    <name evidence="7" type="ORF">RCF98_11300</name>
</gene>
<feature type="transmembrane region" description="Helical" evidence="6">
    <location>
        <begin position="229"/>
        <end position="246"/>
    </location>
</feature>